<keyword evidence="2" id="KW-1133">Transmembrane helix</keyword>
<dbReference type="AlphaFoldDB" id="A0AAW0BBX2"/>
<reference evidence="3 4" key="1">
    <citation type="journal article" date="2024" name="J Genomics">
        <title>Draft genome sequencing and assembly of Favolaschia claudopus CIRM-BRFM 2984 isolated from oak limbs.</title>
        <authorList>
            <person name="Navarro D."/>
            <person name="Drula E."/>
            <person name="Chaduli D."/>
            <person name="Cazenave R."/>
            <person name="Ahrendt S."/>
            <person name="Wang J."/>
            <person name="Lipzen A."/>
            <person name="Daum C."/>
            <person name="Barry K."/>
            <person name="Grigoriev I.V."/>
            <person name="Favel A."/>
            <person name="Rosso M.N."/>
            <person name="Martin F."/>
        </authorList>
    </citation>
    <scope>NUCLEOTIDE SEQUENCE [LARGE SCALE GENOMIC DNA]</scope>
    <source>
        <strain evidence="3 4">CIRM-BRFM 2984</strain>
    </source>
</reference>
<gene>
    <name evidence="3" type="ORF">R3P38DRAFT_3196051</name>
</gene>
<feature type="transmembrane region" description="Helical" evidence="2">
    <location>
        <begin position="61"/>
        <end position="80"/>
    </location>
</feature>
<evidence type="ECO:0000256" key="2">
    <source>
        <dbReference type="SAM" id="Phobius"/>
    </source>
</evidence>
<keyword evidence="2" id="KW-0812">Transmembrane</keyword>
<proteinExistence type="predicted"/>
<sequence>MFLDEDDLSTPPSTLSTIESASSGRVPLPPSTSPCPSLRASFERPLLKQYRRRTAPKRAGGTRLLVLISIYFFIFTYTRFPSVSHCRPRRRRARNQEPVPGGTDALESHLPQFVISTVSLDARG</sequence>
<dbReference type="EMBL" id="JAWWNJ010000037">
    <property type="protein sequence ID" value="KAK7022656.1"/>
    <property type="molecule type" value="Genomic_DNA"/>
</dbReference>
<evidence type="ECO:0000256" key="1">
    <source>
        <dbReference type="SAM" id="MobiDB-lite"/>
    </source>
</evidence>
<feature type="compositionally biased region" description="Polar residues" evidence="1">
    <location>
        <begin position="10"/>
        <end position="23"/>
    </location>
</feature>
<evidence type="ECO:0000313" key="3">
    <source>
        <dbReference type="EMBL" id="KAK7022656.1"/>
    </source>
</evidence>
<protein>
    <recommendedName>
        <fullName evidence="5">Transmembrane protein</fullName>
    </recommendedName>
</protein>
<name>A0AAW0BBX2_9AGAR</name>
<comment type="caution">
    <text evidence="3">The sequence shown here is derived from an EMBL/GenBank/DDBJ whole genome shotgun (WGS) entry which is preliminary data.</text>
</comment>
<organism evidence="3 4">
    <name type="scientific">Favolaschia claudopus</name>
    <dbReference type="NCBI Taxonomy" id="2862362"/>
    <lineage>
        <taxon>Eukaryota</taxon>
        <taxon>Fungi</taxon>
        <taxon>Dikarya</taxon>
        <taxon>Basidiomycota</taxon>
        <taxon>Agaricomycotina</taxon>
        <taxon>Agaricomycetes</taxon>
        <taxon>Agaricomycetidae</taxon>
        <taxon>Agaricales</taxon>
        <taxon>Marasmiineae</taxon>
        <taxon>Mycenaceae</taxon>
        <taxon>Favolaschia</taxon>
    </lineage>
</organism>
<feature type="region of interest" description="Disordered" evidence="1">
    <location>
        <begin position="1"/>
        <end position="39"/>
    </location>
</feature>
<evidence type="ECO:0000313" key="4">
    <source>
        <dbReference type="Proteomes" id="UP001362999"/>
    </source>
</evidence>
<keyword evidence="2" id="KW-0472">Membrane</keyword>
<dbReference type="Proteomes" id="UP001362999">
    <property type="component" value="Unassembled WGS sequence"/>
</dbReference>
<keyword evidence="4" id="KW-1185">Reference proteome</keyword>
<evidence type="ECO:0008006" key="5">
    <source>
        <dbReference type="Google" id="ProtNLM"/>
    </source>
</evidence>
<accession>A0AAW0BBX2</accession>